<dbReference type="Proteomes" id="UP001365781">
    <property type="component" value="Unassembled WGS sequence"/>
</dbReference>
<evidence type="ECO:0000313" key="1">
    <source>
        <dbReference type="EMBL" id="MEI5611457.1"/>
    </source>
</evidence>
<sequence>MPDQKGLPKGAPLPVKATELVVGAAGRLSTADALNALNQLVSAVCESIQIHETESTKREKLRTYRETEVARIKASEKSLRDYFDRVFEERRETHKRLFDGLDRALESGDVAAMQTVVGGIVEVARTSPLANIGNLGELRRAMDDPNTVFEF</sequence>
<keyword evidence="2" id="KW-1185">Reference proteome</keyword>
<accession>A0ABU8GE28</accession>
<reference evidence="1 2" key="1">
    <citation type="submission" date="2024-03" db="EMBL/GenBank/DDBJ databases">
        <title>First Report of Pectobacterium brasiliscabiei causing potato scab in china.</title>
        <authorList>
            <person name="Handique U."/>
        </authorList>
    </citation>
    <scope>NUCLEOTIDE SEQUENCE [LARGE SCALE GENOMIC DNA]</scope>
    <source>
        <strain evidence="1 2">ZRIMU1503</strain>
    </source>
</reference>
<dbReference type="EMBL" id="JBBAYM010000012">
    <property type="protein sequence ID" value="MEI5611457.1"/>
    <property type="molecule type" value="Genomic_DNA"/>
</dbReference>
<evidence type="ECO:0000313" key="2">
    <source>
        <dbReference type="Proteomes" id="UP001365781"/>
    </source>
</evidence>
<organism evidence="1 2">
    <name type="scientific">Streptomyces brasiliscabiei</name>
    <dbReference type="NCBI Taxonomy" id="2736302"/>
    <lineage>
        <taxon>Bacteria</taxon>
        <taxon>Bacillati</taxon>
        <taxon>Actinomycetota</taxon>
        <taxon>Actinomycetes</taxon>
        <taxon>Kitasatosporales</taxon>
        <taxon>Streptomycetaceae</taxon>
        <taxon>Streptomyces</taxon>
    </lineage>
</organism>
<protein>
    <submittedName>
        <fullName evidence="1">Uncharacterized protein</fullName>
    </submittedName>
</protein>
<proteinExistence type="predicted"/>
<comment type="caution">
    <text evidence="1">The sequence shown here is derived from an EMBL/GenBank/DDBJ whole genome shotgun (WGS) entry which is preliminary data.</text>
</comment>
<gene>
    <name evidence="1" type="ORF">WB403_20065</name>
</gene>
<dbReference type="RefSeq" id="WP_336558528.1">
    <property type="nucleotide sequence ID" value="NZ_JBBAYL010000016.1"/>
</dbReference>
<name>A0ABU8GE28_9ACTN</name>